<dbReference type="KEGG" id="tfa:BW733_03735"/>
<dbReference type="Proteomes" id="UP000188235">
    <property type="component" value="Chromosome"/>
</dbReference>
<dbReference type="EMBL" id="CP019607">
    <property type="protein sequence ID" value="AQP50076.1"/>
    <property type="molecule type" value="Genomic_DNA"/>
</dbReference>
<reference evidence="1 2" key="1">
    <citation type="journal article" date="2008" name="Int. J. Syst. Evol. Microbiol.">
        <title>Tessaracoccus flavescens sp. nov., isolated from marine sediment.</title>
        <authorList>
            <person name="Lee D.W."/>
            <person name="Lee S.D."/>
        </authorList>
    </citation>
    <scope>NUCLEOTIDE SEQUENCE [LARGE SCALE GENOMIC DNA]</scope>
    <source>
        <strain evidence="1 2">SST-39T</strain>
    </source>
</reference>
<sequence length="78" mass="8723">MFLALWLLIFSCGLSLVVALTVHRTREYCVTTFHTFNEIAVGLKYNAFTDVVTCVNRSDPQGPTSTVRSWTVLQGKTP</sequence>
<evidence type="ECO:0000313" key="2">
    <source>
        <dbReference type="Proteomes" id="UP000188235"/>
    </source>
</evidence>
<protein>
    <submittedName>
        <fullName evidence="1">Uncharacterized protein</fullName>
    </submittedName>
</protein>
<name>A0A1Q2CVF2_9ACTN</name>
<dbReference type="AlphaFoldDB" id="A0A1Q2CVF2"/>
<proteinExistence type="predicted"/>
<organism evidence="1 2">
    <name type="scientific">Tessaracoccus flavescens</name>
    <dbReference type="NCBI Taxonomy" id="399497"/>
    <lineage>
        <taxon>Bacteria</taxon>
        <taxon>Bacillati</taxon>
        <taxon>Actinomycetota</taxon>
        <taxon>Actinomycetes</taxon>
        <taxon>Propionibacteriales</taxon>
        <taxon>Propionibacteriaceae</taxon>
        <taxon>Tessaracoccus</taxon>
    </lineage>
</organism>
<evidence type="ECO:0000313" key="1">
    <source>
        <dbReference type="EMBL" id="AQP50076.1"/>
    </source>
</evidence>
<gene>
    <name evidence="1" type="ORF">BW733_03735</name>
</gene>
<keyword evidence="2" id="KW-1185">Reference proteome</keyword>
<accession>A0A1Q2CVF2</accession>